<dbReference type="OrthoDB" id="10558493at2759"/>
<dbReference type="EMBL" id="KN820245">
    <property type="protein sequence ID" value="KIJ06611.1"/>
    <property type="molecule type" value="Genomic_DNA"/>
</dbReference>
<gene>
    <name evidence="1" type="ORF">PAXINDRAFT_20199</name>
</gene>
<dbReference type="AlphaFoldDB" id="A0A0C9TH65"/>
<evidence type="ECO:0000313" key="2">
    <source>
        <dbReference type="Proteomes" id="UP000053647"/>
    </source>
</evidence>
<sequence length="174" mass="19212">MAQEFTRVSDLSPDCVHNASMMPKKCPSPENARQCPHLTNTAHTCPMRLDYLNDARNASITPEKHFSRPYYVHDAPNGSVTPERCSSPLEKRLSWLKSPDPTNCMHNASTATRKKYLSLRPKSHARPTWPIALQHARCLHDVRARVGRVSPPLVGSGLSGVTGSDGCVTSVVEQ</sequence>
<accession>A0A0C9TH65</accession>
<proteinExistence type="predicted"/>
<keyword evidence="2" id="KW-1185">Reference proteome</keyword>
<dbReference type="Proteomes" id="UP000053647">
    <property type="component" value="Unassembled WGS sequence"/>
</dbReference>
<dbReference type="HOGENOM" id="CLU_1540553_0_0_1"/>
<protein>
    <submittedName>
        <fullName evidence="1">Uncharacterized protein</fullName>
    </submittedName>
</protein>
<evidence type="ECO:0000313" key="1">
    <source>
        <dbReference type="EMBL" id="KIJ06611.1"/>
    </source>
</evidence>
<organism evidence="1 2">
    <name type="scientific">Paxillus involutus ATCC 200175</name>
    <dbReference type="NCBI Taxonomy" id="664439"/>
    <lineage>
        <taxon>Eukaryota</taxon>
        <taxon>Fungi</taxon>
        <taxon>Dikarya</taxon>
        <taxon>Basidiomycota</taxon>
        <taxon>Agaricomycotina</taxon>
        <taxon>Agaricomycetes</taxon>
        <taxon>Agaricomycetidae</taxon>
        <taxon>Boletales</taxon>
        <taxon>Paxilineae</taxon>
        <taxon>Paxillaceae</taxon>
        <taxon>Paxillus</taxon>
    </lineage>
</organism>
<reference evidence="2" key="2">
    <citation type="submission" date="2015-01" db="EMBL/GenBank/DDBJ databases">
        <title>Evolutionary Origins and Diversification of the Mycorrhizal Mutualists.</title>
        <authorList>
            <consortium name="DOE Joint Genome Institute"/>
            <consortium name="Mycorrhizal Genomics Consortium"/>
            <person name="Kohler A."/>
            <person name="Kuo A."/>
            <person name="Nagy L.G."/>
            <person name="Floudas D."/>
            <person name="Copeland A."/>
            <person name="Barry K.W."/>
            <person name="Cichocki N."/>
            <person name="Veneault-Fourrey C."/>
            <person name="LaButti K."/>
            <person name="Lindquist E.A."/>
            <person name="Lipzen A."/>
            <person name="Lundell T."/>
            <person name="Morin E."/>
            <person name="Murat C."/>
            <person name="Riley R."/>
            <person name="Ohm R."/>
            <person name="Sun H."/>
            <person name="Tunlid A."/>
            <person name="Henrissat B."/>
            <person name="Grigoriev I.V."/>
            <person name="Hibbett D.S."/>
            <person name="Martin F."/>
        </authorList>
    </citation>
    <scope>NUCLEOTIDE SEQUENCE [LARGE SCALE GENOMIC DNA]</scope>
    <source>
        <strain evidence="2">ATCC 200175</strain>
    </source>
</reference>
<reference evidence="1 2" key="1">
    <citation type="submission" date="2014-06" db="EMBL/GenBank/DDBJ databases">
        <authorList>
            <consortium name="DOE Joint Genome Institute"/>
            <person name="Kuo A."/>
            <person name="Kohler A."/>
            <person name="Nagy L.G."/>
            <person name="Floudas D."/>
            <person name="Copeland A."/>
            <person name="Barry K.W."/>
            <person name="Cichocki N."/>
            <person name="Veneault-Fourrey C."/>
            <person name="LaButti K."/>
            <person name="Lindquist E.A."/>
            <person name="Lipzen A."/>
            <person name="Lundell T."/>
            <person name="Morin E."/>
            <person name="Murat C."/>
            <person name="Sun H."/>
            <person name="Tunlid A."/>
            <person name="Henrissat B."/>
            <person name="Grigoriev I.V."/>
            <person name="Hibbett D.S."/>
            <person name="Martin F."/>
            <person name="Nordberg H.P."/>
            <person name="Cantor M.N."/>
            <person name="Hua S.X."/>
        </authorList>
    </citation>
    <scope>NUCLEOTIDE SEQUENCE [LARGE SCALE GENOMIC DNA]</scope>
    <source>
        <strain evidence="1 2">ATCC 200175</strain>
    </source>
</reference>
<name>A0A0C9TH65_PAXIN</name>